<dbReference type="PANTHER" id="PTHR42711">
    <property type="entry name" value="ABC TRANSPORTER ATP-BINDING PROTEIN"/>
    <property type="match status" value="1"/>
</dbReference>
<evidence type="ECO:0000256" key="8">
    <source>
        <dbReference type="ARBA" id="ARBA00023251"/>
    </source>
</evidence>
<evidence type="ECO:0000256" key="7">
    <source>
        <dbReference type="ARBA" id="ARBA00023136"/>
    </source>
</evidence>
<keyword evidence="8" id="KW-0046">Antibiotic resistance</keyword>
<evidence type="ECO:0000256" key="5">
    <source>
        <dbReference type="ARBA" id="ARBA00022840"/>
    </source>
</evidence>
<dbReference type="SMART" id="SM00382">
    <property type="entry name" value="AAA"/>
    <property type="match status" value="1"/>
</dbReference>
<dbReference type="InterPro" id="IPR017871">
    <property type="entry name" value="ABC_transporter-like_CS"/>
</dbReference>
<keyword evidence="6" id="KW-1278">Translocase</keyword>
<keyword evidence="12" id="KW-1185">Reference proteome</keyword>
<dbReference type="InterPro" id="IPR003593">
    <property type="entry name" value="AAA+_ATPase"/>
</dbReference>
<protein>
    <submittedName>
        <fullName evidence="11">ATP-binding cassette domain-containing protein</fullName>
    </submittedName>
</protein>
<organism evidence="11 12">
    <name type="scientific">Streptomyces coerulescens</name>
    <dbReference type="NCBI Taxonomy" id="29304"/>
    <lineage>
        <taxon>Bacteria</taxon>
        <taxon>Bacillati</taxon>
        <taxon>Actinomycetota</taxon>
        <taxon>Actinomycetes</taxon>
        <taxon>Kitasatosporales</taxon>
        <taxon>Streptomycetaceae</taxon>
        <taxon>Streptomyces</taxon>
    </lineage>
</organism>
<dbReference type="InterPro" id="IPR050763">
    <property type="entry name" value="ABC_transporter_ATP-binding"/>
</dbReference>
<evidence type="ECO:0000259" key="10">
    <source>
        <dbReference type="PROSITE" id="PS50893"/>
    </source>
</evidence>
<comment type="similarity">
    <text evidence="9">Belongs to the ABC transporter superfamily. Drug exporter-1 (DrugE1) (TC 3.A.1.105) family.</text>
</comment>
<proteinExistence type="inferred from homology"/>
<keyword evidence="2" id="KW-0813">Transport</keyword>
<dbReference type="InterPro" id="IPR005894">
    <property type="entry name" value="DrrA"/>
</dbReference>
<dbReference type="SUPFAM" id="SSF52540">
    <property type="entry name" value="P-loop containing nucleoside triphosphate hydrolases"/>
    <property type="match status" value="1"/>
</dbReference>
<dbReference type="PROSITE" id="PS50893">
    <property type="entry name" value="ABC_TRANSPORTER_2"/>
    <property type="match status" value="1"/>
</dbReference>
<dbReference type="NCBIfam" id="TIGR01188">
    <property type="entry name" value="drrA"/>
    <property type="match status" value="1"/>
</dbReference>
<evidence type="ECO:0000256" key="6">
    <source>
        <dbReference type="ARBA" id="ARBA00022967"/>
    </source>
</evidence>
<dbReference type="EMBL" id="JBHSKM010000040">
    <property type="protein sequence ID" value="MFC5219253.1"/>
    <property type="molecule type" value="Genomic_DNA"/>
</dbReference>
<feature type="domain" description="ABC transporter" evidence="10">
    <location>
        <begin position="4"/>
        <end position="235"/>
    </location>
</feature>
<evidence type="ECO:0000256" key="4">
    <source>
        <dbReference type="ARBA" id="ARBA00022741"/>
    </source>
</evidence>
<keyword evidence="7" id="KW-0472">Membrane</keyword>
<gene>
    <name evidence="11" type="ORF">ACFPQ9_35970</name>
</gene>
<name>A0ABW0CVT1_STRCD</name>
<dbReference type="Proteomes" id="UP001596263">
    <property type="component" value="Unassembled WGS sequence"/>
</dbReference>
<evidence type="ECO:0000256" key="9">
    <source>
        <dbReference type="ARBA" id="ARBA00049985"/>
    </source>
</evidence>
<evidence type="ECO:0000313" key="11">
    <source>
        <dbReference type="EMBL" id="MFC5219253.1"/>
    </source>
</evidence>
<comment type="caution">
    <text evidence="11">The sequence shown here is derived from an EMBL/GenBank/DDBJ whole genome shotgun (WGS) entry which is preliminary data.</text>
</comment>
<keyword evidence="4" id="KW-0547">Nucleotide-binding</keyword>
<evidence type="ECO:0000313" key="12">
    <source>
        <dbReference type="Proteomes" id="UP001596263"/>
    </source>
</evidence>
<evidence type="ECO:0000256" key="3">
    <source>
        <dbReference type="ARBA" id="ARBA00022475"/>
    </source>
</evidence>
<accession>A0ABW0CVT1</accession>
<comment type="subcellular location">
    <subcellularLocation>
        <location evidence="1">Cell membrane</location>
        <topology evidence="1">Peripheral membrane protein</topology>
        <orientation evidence="1">Cytoplasmic side</orientation>
    </subcellularLocation>
</comment>
<dbReference type="InterPro" id="IPR003439">
    <property type="entry name" value="ABC_transporter-like_ATP-bd"/>
</dbReference>
<evidence type="ECO:0000256" key="1">
    <source>
        <dbReference type="ARBA" id="ARBA00004413"/>
    </source>
</evidence>
<dbReference type="InterPro" id="IPR027417">
    <property type="entry name" value="P-loop_NTPase"/>
</dbReference>
<dbReference type="PROSITE" id="PS00211">
    <property type="entry name" value="ABC_TRANSPORTER_1"/>
    <property type="match status" value="1"/>
</dbReference>
<keyword evidence="3" id="KW-1003">Cell membrane</keyword>
<dbReference type="Pfam" id="PF00005">
    <property type="entry name" value="ABC_tran"/>
    <property type="match status" value="1"/>
</dbReference>
<dbReference type="RefSeq" id="WP_380862833.1">
    <property type="nucleotide sequence ID" value="NZ_JBHSKM010000040.1"/>
</dbReference>
<dbReference type="Gene3D" id="3.40.50.300">
    <property type="entry name" value="P-loop containing nucleotide triphosphate hydrolases"/>
    <property type="match status" value="1"/>
</dbReference>
<keyword evidence="5 11" id="KW-0067">ATP-binding</keyword>
<evidence type="ECO:0000256" key="2">
    <source>
        <dbReference type="ARBA" id="ARBA00022448"/>
    </source>
</evidence>
<dbReference type="PANTHER" id="PTHR42711:SF19">
    <property type="entry name" value="DOXORUBICIN RESISTANCE ATP-BINDING PROTEIN DRRA"/>
    <property type="match status" value="1"/>
</dbReference>
<reference evidence="12" key="1">
    <citation type="journal article" date="2019" name="Int. J. Syst. Evol. Microbiol.">
        <title>The Global Catalogue of Microorganisms (GCM) 10K type strain sequencing project: providing services to taxonomists for standard genome sequencing and annotation.</title>
        <authorList>
            <consortium name="The Broad Institute Genomics Platform"/>
            <consortium name="The Broad Institute Genome Sequencing Center for Infectious Disease"/>
            <person name="Wu L."/>
            <person name="Ma J."/>
        </authorList>
    </citation>
    <scope>NUCLEOTIDE SEQUENCE [LARGE SCALE GENOMIC DNA]</scope>
    <source>
        <strain evidence="12">KCTC 42586</strain>
    </source>
</reference>
<dbReference type="GO" id="GO:0005524">
    <property type="term" value="F:ATP binding"/>
    <property type="evidence" value="ECO:0007669"/>
    <property type="project" value="UniProtKB-KW"/>
</dbReference>
<sequence>MTAIHAEGLRKSYGEKLVLDGIDLRIPEASVFALLGPNGAGKTTTVQILSTLIGADGGTAHVNGYELVRQADDVRRSIGVTGQFAAVDGLLTAEENLLLMADLHHLSRSEGRRIAAELLERFDLAQEAKTQASTFSGGMRRKLDLAMTLVGNPRIIFLDEPTTGLDPRSRRAVWELVRGLVADLGITIFLTTQYLEEADQLADRIAVLHGGRLVAQGTADELKRRIPGGHIRLRFADVRQLDAAARAFEVAQSDPENLALQVPGDGTPATVRAVLDLLEAAAVEAESLTVHTPDLDDVFLALTETRQTSTTTTAA</sequence>